<proteinExistence type="predicted"/>
<name>A0A9Q1IQP2_SYNKA</name>
<evidence type="ECO:0000313" key="1">
    <source>
        <dbReference type="EMBL" id="KAJ8349686.1"/>
    </source>
</evidence>
<keyword evidence="2" id="KW-1185">Reference proteome</keyword>
<dbReference type="PROSITE" id="PS51257">
    <property type="entry name" value="PROKAR_LIPOPROTEIN"/>
    <property type="match status" value="1"/>
</dbReference>
<accession>A0A9Q1IQP2</accession>
<evidence type="ECO:0000313" key="2">
    <source>
        <dbReference type="Proteomes" id="UP001152622"/>
    </source>
</evidence>
<dbReference type="AlphaFoldDB" id="A0A9Q1IQP2"/>
<comment type="caution">
    <text evidence="1">The sequence shown here is derived from an EMBL/GenBank/DDBJ whole genome shotgun (WGS) entry which is preliminary data.</text>
</comment>
<dbReference type="EMBL" id="JAINUF010000009">
    <property type="protein sequence ID" value="KAJ8349686.1"/>
    <property type="molecule type" value="Genomic_DNA"/>
</dbReference>
<gene>
    <name evidence="1" type="ORF">SKAU_G00248160</name>
</gene>
<reference evidence="1" key="1">
    <citation type="journal article" date="2023" name="Science">
        <title>Genome structures resolve the early diversification of teleost fishes.</title>
        <authorList>
            <person name="Parey E."/>
            <person name="Louis A."/>
            <person name="Montfort J."/>
            <person name="Bouchez O."/>
            <person name="Roques C."/>
            <person name="Iampietro C."/>
            <person name="Lluch J."/>
            <person name="Castinel A."/>
            <person name="Donnadieu C."/>
            <person name="Desvignes T."/>
            <person name="Floi Bucao C."/>
            <person name="Jouanno E."/>
            <person name="Wen M."/>
            <person name="Mejri S."/>
            <person name="Dirks R."/>
            <person name="Jansen H."/>
            <person name="Henkel C."/>
            <person name="Chen W.J."/>
            <person name="Zahm M."/>
            <person name="Cabau C."/>
            <person name="Klopp C."/>
            <person name="Thompson A.W."/>
            <person name="Robinson-Rechavi M."/>
            <person name="Braasch I."/>
            <person name="Lecointre G."/>
            <person name="Bobe J."/>
            <person name="Postlethwait J.H."/>
            <person name="Berthelot C."/>
            <person name="Roest Crollius H."/>
            <person name="Guiguen Y."/>
        </authorList>
    </citation>
    <scope>NUCLEOTIDE SEQUENCE</scope>
    <source>
        <strain evidence="1">WJC10195</strain>
    </source>
</reference>
<dbReference type="Proteomes" id="UP001152622">
    <property type="component" value="Chromosome 9"/>
</dbReference>
<protein>
    <submittedName>
        <fullName evidence="1">Uncharacterized protein</fullName>
    </submittedName>
</protein>
<sequence length="223" mass="23512">MFTSKPCLACTGSGACASFSLGTSCGCDCEKAQGSGPFYSRTETAQETVCSKLKNNSRTLQLSTLKGKLKAAVWKGMFCCVSLEVWGSRGLGDTEPKTKGSTKPPHVAQTAPLQGVETYGRLAFGGPLKARQHESPGTLSGARSGRVSLSEIPPVPLRSPLVLNEHCETAVWSGAEAEEPCRMQTGYCLRRLSGGKALRADRKSPAGLDFSNFSTAAAAMRSV</sequence>
<organism evidence="1 2">
    <name type="scientific">Synaphobranchus kaupii</name>
    <name type="common">Kaup's arrowtooth eel</name>
    <dbReference type="NCBI Taxonomy" id="118154"/>
    <lineage>
        <taxon>Eukaryota</taxon>
        <taxon>Metazoa</taxon>
        <taxon>Chordata</taxon>
        <taxon>Craniata</taxon>
        <taxon>Vertebrata</taxon>
        <taxon>Euteleostomi</taxon>
        <taxon>Actinopterygii</taxon>
        <taxon>Neopterygii</taxon>
        <taxon>Teleostei</taxon>
        <taxon>Anguilliformes</taxon>
        <taxon>Synaphobranchidae</taxon>
        <taxon>Synaphobranchus</taxon>
    </lineage>
</organism>